<protein>
    <submittedName>
        <fullName evidence="1">Uncharacterized protein</fullName>
    </submittedName>
</protein>
<proteinExistence type="predicted"/>
<evidence type="ECO:0000313" key="1">
    <source>
        <dbReference type="EMBL" id="BCS86008.1"/>
    </source>
</evidence>
<name>A0ABN6ENB1_9BACT</name>
<gene>
    <name evidence="1" type="ORF">prwr041_19010</name>
</gene>
<sequence length="62" mass="7029">MLAQEPNFIREVNVLYHGSIKPLNKEYITTSSKADAGLVLFVLSAVNTEIIVLSEIEINYYR</sequence>
<keyword evidence="2" id="KW-1185">Reference proteome</keyword>
<accession>A0ABN6ENB1</accession>
<organism evidence="1 2">
    <name type="scientific">Prevotella herbatica</name>
    <dbReference type="NCBI Taxonomy" id="2801997"/>
    <lineage>
        <taxon>Bacteria</taxon>
        <taxon>Pseudomonadati</taxon>
        <taxon>Bacteroidota</taxon>
        <taxon>Bacteroidia</taxon>
        <taxon>Bacteroidales</taxon>
        <taxon>Prevotellaceae</taxon>
        <taxon>Prevotella</taxon>
    </lineage>
</organism>
<reference evidence="1 2" key="1">
    <citation type="journal article" date="2022" name="Int. J. Syst. Evol. Microbiol.">
        <title>Prevotella herbatica sp. nov., a plant polysaccharide-decomposing anaerobic bacterium isolated from a methanogenic reactor.</title>
        <authorList>
            <person name="Uek A."/>
            <person name="Tonouchi A."/>
            <person name="Kaku N."/>
            <person name="Ueki K."/>
        </authorList>
    </citation>
    <scope>NUCLEOTIDE SEQUENCE [LARGE SCALE GENOMIC DNA]</scope>
    <source>
        <strain evidence="1 2">WR041</strain>
    </source>
</reference>
<dbReference type="EMBL" id="AP024484">
    <property type="protein sequence ID" value="BCS86008.1"/>
    <property type="molecule type" value="Genomic_DNA"/>
</dbReference>
<evidence type="ECO:0000313" key="2">
    <source>
        <dbReference type="Proteomes" id="UP001319045"/>
    </source>
</evidence>
<dbReference type="Proteomes" id="UP001319045">
    <property type="component" value="Chromosome"/>
</dbReference>